<dbReference type="Pfam" id="PF20434">
    <property type="entry name" value="BD-FAE"/>
    <property type="match status" value="1"/>
</dbReference>
<accession>A0ABZ2YEQ8</accession>
<keyword evidence="1 3" id="KW-0378">Hydrolase</keyword>
<name>A0ABZ2YEQ8_9BACT</name>
<dbReference type="InterPro" id="IPR029058">
    <property type="entry name" value="AB_hydrolase_fold"/>
</dbReference>
<gene>
    <name evidence="3" type="ORF">QBE54_00355</name>
</gene>
<evidence type="ECO:0000313" key="4">
    <source>
        <dbReference type="Proteomes" id="UP001461341"/>
    </source>
</evidence>
<dbReference type="InterPro" id="IPR050300">
    <property type="entry name" value="GDXG_lipolytic_enzyme"/>
</dbReference>
<keyword evidence="4" id="KW-1185">Reference proteome</keyword>
<dbReference type="SUPFAM" id="SSF53474">
    <property type="entry name" value="alpha/beta-Hydrolases"/>
    <property type="match status" value="1"/>
</dbReference>
<organism evidence="3 4">
    <name type="scientific">Thermatribacter velox</name>
    <dbReference type="NCBI Taxonomy" id="3039681"/>
    <lineage>
        <taxon>Bacteria</taxon>
        <taxon>Pseudomonadati</taxon>
        <taxon>Atribacterota</taxon>
        <taxon>Atribacteria</taxon>
        <taxon>Atribacterales</taxon>
        <taxon>Thermatribacteraceae</taxon>
        <taxon>Thermatribacter</taxon>
    </lineage>
</organism>
<dbReference type="PANTHER" id="PTHR48081">
    <property type="entry name" value="AB HYDROLASE SUPERFAMILY PROTEIN C4A8.06C"/>
    <property type="match status" value="1"/>
</dbReference>
<dbReference type="GO" id="GO:0016787">
    <property type="term" value="F:hydrolase activity"/>
    <property type="evidence" value="ECO:0007669"/>
    <property type="project" value="UniProtKB-KW"/>
</dbReference>
<dbReference type="Proteomes" id="UP001461341">
    <property type="component" value="Chromosome"/>
</dbReference>
<dbReference type="Gene3D" id="3.40.50.1820">
    <property type="entry name" value="alpha/beta hydrolase"/>
    <property type="match status" value="1"/>
</dbReference>
<evidence type="ECO:0000259" key="2">
    <source>
        <dbReference type="Pfam" id="PF20434"/>
    </source>
</evidence>
<proteinExistence type="predicted"/>
<sequence length="352" mass="40077">MRGWIHSSPQKEKLTLRSSAVAVLLLLALGAAVFQNAQKSLLEDLKEQFAFSFAENEKIMQTLCERFQLSCEHKNKKIHMPAEKLAEYTESIVYKDIAYGKKSRQQLDILVPTSIQKGEKLPVVVFFHGGAWMRGSREDLLYSHFARSFTQNSFIFVNVDYRVYPEVRFPGFLNDPKHALEWVHEHISSYGGNPHHLILMGHSAGAHLVALLTVQDDLLPPTIFSDIKKVVLLSGPYHLPAYRGYLQTEFRGIVEKVFLHLFGGEENLPEISPVNRIEKTHIQYLIAVGEKDRVTPPAQSQLLYQKLREKGNKAELIVLPNTGHAGTVFHLNSEFDQYGFSRKILDFLRNPA</sequence>
<protein>
    <submittedName>
        <fullName evidence="3">Alpha/beta hydrolase</fullName>
    </submittedName>
</protein>
<dbReference type="PANTHER" id="PTHR48081:SF33">
    <property type="entry name" value="KYNURENINE FORMAMIDASE"/>
    <property type="match status" value="1"/>
</dbReference>
<dbReference type="RefSeq" id="WP_369018376.1">
    <property type="nucleotide sequence ID" value="NZ_CP121689.1"/>
</dbReference>
<dbReference type="EMBL" id="CP121689">
    <property type="protein sequence ID" value="WZL76218.1"/>
    <property type="molecule type" value="Genomic_DNA"/>
</dbReference>
<feature type="domain" description="BD-FAE-like" evidence="2">
    <location>
        <begin position="107"/>
        <end position="307"/>
    </location>
</feature>
<evidence type="ECO:0000256" key="1">
    <source>
        <dbReference type="ARBA" id="ARBA00022801"/>
    </source>
</evidence>
<evidence type="ECO:0000313" key="3">
    <source>
        <dbReference type="EMBL" id="WZL76218.1"/>
    </source>
</evidence>
<dbReference type="InterPro" id="IPR049492">
    <property type="entry name" value="BD-FAE-like_dom"/>
</dbReference>
<reference evidence="3 4" key="1">
    <citation type="submission" date="2023-03" db="EMBL/GenBank/DDBJ databases">
        <title>Novel Species.</title>
        <authorList>
            <person name="Ma S."/>
        </authorList>
    </citation>
    <scope>NUCLEOTIDE SEQUENCE [LARGE SCALE GENOMIC DNA]</scope>
    <source>
        <strain evidence="3 4">B11</strain>
    </source>
</reference>